<feature type="compositionally biased region" description="Gly residues" evidence="1">
    <location>
        <begin position="101"/>
        <end position="114"/>
    </location>
</feature>
<proteinExistence type="predicted"/>
<sequence length="114" mass="11825">MGKVMVGGVKIVEGVTGEELVMARLVGQPPGGDGRVSFDLPVSVPRTLTSVPKEIQGTSGERVSEGREGVKEEDFLEIINGVSTWIANSDGGGRVEERGGEGAGMRGKGSWGGR</sequence>
<evidence type="ECO:0000313" key="3">
    <source>
        <dbReference type="Proteomes" id="UP001292094"/>
    </source>
</evidence>
<dbReference type="AlphaFoldDB" id="A0AAE1PI91"/>
<dbReference type="EMBL" id="JAWZYT010001874">
    <property type="protein sequence ID" value="KAK4308543.1"/>
    <property type="molecule type" value="Genomic_DNA"/>
</dbReference>
<feature type="region of interest" description="Disordered" evidence="1">
    <location>
        <begin position="89"/>
        <end position="114"/>
    </location>
</feature>
<evidence type="ECO:0000256" key="1">
    <source>
        <dbReference type="SAM" id="MobiDB-lite"/>
    </source>
</evidence>
<keyword evidence="3" id="KW-1185">Reference proteome</keyword>
<accession>A0AAE1PI91</accession>
<organism evidence="2 3">
    <name type="scientific">Petrolisthes manimaculis</name>
    <dbReference type="NCBI Taxonomy" id="1843537"/>
    <lineage>
        <taxon>Eukaryota</taxon>
        <taxon>Metazoa</taxon>
        <taxon>Ecdysozoa</taxon>
        <taxon>Arthropoda</taxon>
        <taxon>Crustacea</taxon>
        <taxon>Multicrustacea</taxon>
        <taxon>Malacostraca</taxon>
        <taxon>Eumalacostraca</taxon>
        <taxon>Eucarida</taxon>
        <taxon>Decapoda</taxon>
        <taxon>Pleocyemata</taxon>
        <taxon>Anomura</taxon>
        <taxon>Galatheoidea</taxon>
        <taxon>Porcellanidae</taxon>
        <taxon>Petrolisthes</taxon>
    </lineage>
</organism>
<reference evidence="2" key="1">
    <citation type="submission" date="2023-11" db="EMBL/GenBank/DDBJ databases">
        <title>Genome assemblies of two species of porcelain crab, Petrolisthes cinctipes and Petrolisthes manimaculis (Anomura: Porcellanidae).</title>
        <authorList>
            <person name="Angst P."/>
        </authorList>
    </citation>
    <scope>NUCLEOTIDE SEQUENCE</scope>
    <source>
        <strain evidence="2">PB745_02</strain>
        <tissue evidence="2">Gill</tissue>
    </source>
</reference>
<dbReference type="Proteomes" id="UP001292094">
    <property type="component" value="Unassembled WGS sequence"/>
</dbReference>
<name>A0AAE1PI91_9EUCA</name>
<comment type="caution">
    <text evidence="2">The sequence shown here is derived from an EMBL/GenBank/DDBJ whole genome shotgun (WGS) entry which is preliminary data.</text>
</comment>
<gene>
    <name evidence="2" type="ORF">Pmani_019748</name>
</gene>
<protein>
    <submittedName>
        <fullName evidence="2">Uncharacterized protein</fullName>
    </submittedName>
</protein>
<evidence type="ECO:0000313" key="2">
    <source>
        <dbReference type="EMBL" id="KAK4308543.1"/>
    </source>
</evidence>